<dbReference type="InterPro" id="IPR006016">
    <property type="entry name" value="UspA"/>
</dbReference>
<dbReference type="Pfam" id="PF00582">
    <property type="entry name" value="Usp"/>
    <property type="match status" value="1"/>
</dbReference>
<dbReference type="PANTHER" id="PTHR46268:SF6">
    <property type="entry name" value="UNIVERSAL STRESS PROTEIN UP12"/>
    <property type="match status" value="1"/>
</dbReference>
<dbReference type="EMBL" id="LT906467">
    <property type="protein sequence ID" value="SNV86309.1"/>
    <property type="molecule type" value="Genomic_DNA"/>
</dbReference>
<dbReference type="OrthoDB" id="5242641at2"/>
<dbReference type="Proteomes" id="UP000215374">
    <property type="component" value="Chromosome 1"/>
</dbReference>
<accession>A0A240AST8</accession>
<dbReference type="InterPro" id="IPR014729">
    <property type="entry name" value="Rossmann-like_a/b/a_fold"/>
</dbReference>
<dbReference type="CDD" id="cd00293">
    <property type="entry name" value="USP-like"/>
    <property type="match status" value="2"/>
</dbReference>
<proteinExistence type="inferred from homology"/>
<protein>
    <submittedName>
        <fullName evidence="3">Universal stress protein</fullName>
    </submittedName>
</protein>
<reference evidence="3 4" key="1">
    <citation type="submission" date="2017-06" db="EMBL/GenBank/DDBJ databases">
        <authorList>
            <consortium name="Pathogen Informatics"/>
        </authorList>
    </citation>
    <scope>NUCLEOTIDE SEQUENCE [LARGE SCALE GENOMIC DNA]</scope>
    <source>
        <strain evidence="3 4">NCTC13015</strain>
    </source>
</reference>
<organism evidence="3 4">
    <name type="scientific">Corynebacterium imitans</name>
    <dbReference type="NCBI Taxonomy" id="156978"/>
    <lineage>
        <taxon>Bacteria</taxon>
        <taxon>Bacillati</taxon>
        <taxon>Actinomycetota</taxon>
        <taxon>Actinomycetes</taxon>
        <taxon>Mycobacteriales</taxon>
        <taxon>Corynebacteriaceae</taxon>
        <taxon>Corynebacterium</taxon>
    </lineage>
</organism>
<dbReference type="AlphaFoldDB" id="A0A240AST8"/>
<evidence type="ECO:0000313" key="4">
    <source>
        <dbReference type="Proteomes" id="UP000215374"/>
    </source>
</evidence>
<evidence type="ECO:0000313" key="3">
    <source>
        <dbReference type="EMBL" id="SNV86309.1"/>
    </source>
</evidence>
<comment type="similarity">
    <text evidence="1">Belongs to the universal stress protein A family.</text>
</comment>
<gene>
    <name evidence="3" type="ORF">SAMEA4535761_02347</name>
</gene>
<name>A0A240AST8_9CORY</name>
<evidence type="ECO:0000256" key="1">
    <source>
        <dbReference type="ARBA" id="ARBA00008791"/>
    </source>
</evidence>
<sequence>MTARSFSSDLAQLPRDEGALRIVVGWDSSNSNNKEALEYAAWLGRSLPVKVQVMATTKSSWTTSMSGKKYKKWLKRSQESFHKQVEKALDGVLPASQRAPKVARLVERASGTEPLYDVARTFNADMIILGSRAKTAKSRFRPTSEADQLMHSSTLPLGLAPKHLTLSKKGVTRVTYALIDSDEITGDGNRERFPGLAYAATMACIVGVPLRIVAFSPDERAGEFSHELAAWNETTLGLLDRVRDQAFSVCNQIEGCEGLDVETLLASGKGWKRAIDSVKWKKGDLLCLGSQPSGQLKRVFVGTREGEFIRFAPVPVLIYPRSEAEH</sequence>
<dbReference type="RefSeq" id="WP_051904971.1">
    <property type="nucleotide sequence ID" value="NZ_CP009211.1"/>
</dbReference>
<dbReference type="PANTHER" id="PTHR46268">
    <property type="entry name" value="STRESS RESPONSE PROTEIN NHAX"/>
    <property type="match status" value="1"/>
</dbReference>
<feature type="domain" description="UspA" evidence="2">
    <location>
        <begin position="21"/>
        <end position="156"/>
    </location>
</feature>
<dbReference type="Gene3D" id="3.40.50.620">
    <property type="entry name" value="HUPs"/>
    <property type="match status" value="2"/>
</dbReference>
<dbReference type="SUPFAM" id="SSF52402">
    <property type="entry name" value="Adenine nucleotide alpha hydrolases-like"/>
    <property type="match status" value="2"/>
</dbReference>
<evidence type="ECO:0000259" key="2">
    <source>
        <dbReference type="Pfam" id="PF00582"/>
    </source>
</evidence>